<reference evidence="1" key="2">
    <citation type="submission" date="2013-05" db="EMBL/GenBank/DDBJ databases">
        <authorList>
            <person name="Carter J.-M."/>
            <person name="Baker S.C."/>
            <person name="Pink R."/>
            <person name="Carter D.R.F."/>
            <person name="Collins A."/>
            <person name="Tomlin J."/>
            <person name="Gibbs M."/>
            <person name="Breuker C.J."/>
        </authorList>
    </citation>
    <scope>NUCLEOTIDE SEQUENCE</scope>
    <source>
        <tissue evidence="1">Ovary</tissue>
    </source>
</reference>
<proteinExistence type="predicted"/>
<dbReference type="AlphaFoldDB" id="S4P178"/>
<dbReference type="EMBL" id="GAIX01010612">
    <property type="protein sequence ID" value="JAA81948.1"/>
    <property type="molecule type" value="Transcribed_RNA"/>
</dbReference>
<sequence>LFCCLINFSASQLCVLQLKRKTKSVGLLALTSSNVMFSMFSDWLTGGVLHKQFQISNMVRDYNIIVKWC</sequence>
<accession>S4P178</accession>
<name>S4P178_9NEOP</name>
<reference evidence="1" key="1">
    <citation type="journal article" date="2013" name="BMC Genomics">
        <title>Unscrambling butterfly oogenesis.</title>
        <authorList>
            <person name="Carter J.M."/>
            <person name="Baker S.C."/>
            <person name="Pink R."/>
            <person name="Carter D.R."/>
            <person name="Collins A."/>
            <person name="Tomlin J."/>
            <person name="Gibbs M."/>
            <person name="Breuker C.J."/>
        </authorList>
    </citation>
    <scope>NUCLEOTIDE SEQUENCE</scope>
    <source>
        <tissue evidence="1">Ovary</tissue>
    </source>
</reference>
<feature type="non-terminal residue" evidence="1">
    <location>
        <position position="1"/>
    </location>
</feature>
<protein>
    <submittedName>
        <fullName evidence="1">Uncharacterized protein</fullName>
    </submittedName>
</protein>
<organism evidence="1">
    <name type="scientific">Pararge aegeria</name>
    <name type="common">speckled wood butterfly</name>
    <dbReference type="NCBI Taxonomy" id="116150"/>
    <lineage>
        <taxon>Eukaryota</taxon>
        <taxon>Metazoa</taxon>
        <taxon>Ecdysozoa</taxon>
        <taxon>Arthropoda</taxon>
        <taxon>Hexapoda</taxon>
        <taxon>Insecta</taxon>
        <taxon>Pterygota</taxon>
        <taxon>Neoptera</taxon>
        <taxon>Endopterygota</taxon>
        <taxon>Lepidoptera</taxon>
        <taxon>Glossata</taxon>
        <taxon>Ditrysia</taxon>
        <taxon>Papilionoidea</taxon>
        <taxon>Nymphalidae</taxon>
        <taxon>Satyrinae</taxon>
        <taxon>Satyrini</taxon>
        <taxon>Parargina</taxon>
        <taxon>Pararge</taxon>
    </lineage>
</organism>
<evidence type="ECO:0000313" key="1">
    <source>
        <dbReference type="EMBL" id="JAA81948.1"/>
    </source>
</evidence>